<dbReference type="InterPro" id="IPR009056">
    <property type="entry name" value="Cyt_c-like_dom"/>
</dbReference>
<evidence type="ECO:0000256" key="1">
    <source>
        <dbReference type="ARBA" id="ARBA00004418"/>
    </source>
</evidence>
<feature type="binding site" description="covalent" evidence="8">
    <location>
        <position position="82"/>
    </location>
    <ligand>
        <name>heme c</name>
        <dbReference type="ChEBI" id="CHEBI:61717"/>
        <label>1</label>
    </ligand>
</feature>
<dbReference type="EMBL" id="FOJG01000001">
    <property type="protein sequence ID" value="SEW43777.1"/>
    <property type="molecule type" value="Genomic_DNA"/>
</dbReference>
<dbReference type="Pfam" id="PF03150">
    <property type="entry name" value="CCP_MauG"/>
    <property type="match status" value="1"/>
</dbReference>
<dbReference type="Gene3D" id="1.10.760.10">
    <property type="entry name" value="Cytochrome c-like domain"/>
    <property type="match status" value="2"/>
</dbReference>
<evidence type="ECO:0000256" key="6">
    <source>
        <dbReference type="ARBA" id="ARBA00023002"/>
    </source>
</evidence>
<keyword evidence="6" id="KW-0560">Oxidoreductase</keyword>
<evidence type="ECO:0000256" key="4">
    <source>
        <dbReference type="ARBA" id="ARBA00022729"/>
    </source>
</evidence>
<keyword evidence="2 8" id="KW-0349">Heme</keyword>
<dbReference type="GO" id="GO:0020037">
    <property type="term" value="F:heme binding"/>
    <property type="evidence" value="ECO:0007669"/>
    <property type="project" value="InterPro"/>
</dbReference>
<evidence type="ECO:0000256" key="8">
    <source>
        <dbReference type="PIRSR" id="PIRSR000294-1"/>
    </source>
</evidence>
<dbReference type="PROSITE" id="PS51007">
    <property type="entry name" value="CYTC"/>
    <property type="match status" value="1"/>
</dbReference>
<dbReference type="InterPro" id="IPR026259">
    <property type="entry name" value="MauG/Cytc_peroxidase"/>
</dbReference>
<feature type="binding site" description="axial binding residue" evidence="9">
    <location>
        <position position="227"/>
    </location>
    <ligand>
        <name>heme c</name>
        <dbReference type="ChEBI" id="CHEBI:61717"/>
        <label>2</label>
    </ligand>
    <ligandPart>
        <name>Fe</name>
        <dbReference type="ChEBI" id="CHEBI:18248"/>
    </ligandPart>
</feature>
<keyword evidence="4" id="KW-0732">Signal</keyword>
<dbReference type="InterPro" id="IPR004852">
    <property type="entry name" value="Di-haem_cyt_c_peroxidsae"/>
</dbReference>
<dbReference type="GO" id="GO:0042597">
    <property type="term" value="C:periplasmic space"/>
    <property type="evidence" value="ECO:0007669"/>
    <property type="project" value="UniProtKB-SubCell"/>
</dbReference>
<evidence type="ECO:0000256" key="5">
    <source>
        <dbReference type="ARBA" id="ARBA00022764"/>
    </source>
</evidence>
<dbReference type="PIRSF" id="PIRSF000294">
    <property type="entry name" value="Cytochrome-c_peroxidase"/>
    <property type="match status" value="1"/>
</dbReference>
<evidence type="ECO:0000256" key="2">
    <source>
        <dbReference type="ARBA" id="ARBA00022617"/>
    </source>
</evidence>
<comment type="PTM">
    <text evidence="8">Binds 2 heme groups per subunit.</text>
</comment>
<keyword evidence="11" id="KW-0575">Peroxidase</keyword>
<feature type="binding site" description="covalent" evidence="8">
    <location>
        <position position="223"/>
    </location>
    <ligand>
        <name>heme c</name>
        <dbReference type="ChEBI" id="CHEBI:61717"/>
        <label>2</label>
    </ligand>
</feature>
<dbReference type="InterPro" id="IPR036909">
    <property type="entry name" value="Cyt_c-like_dom_sf"/>
</dbReference>
<keyword evidence="7 9" id="KW-0408">Iron</keyword>
<name>A0A1I0RRG1_9BACT</name>
<dbReference type="PANTHER" id="PTHR30600">
    <property type="entry name" value="CYTOCHROME C PEROXIDASE-RELATED"/>
    <property type="match status" value="1"/>
</dbReference>
<accession>A0A1I0RRG1</accession>
<gene>
    <name evidence="11" type="ORF">SAMN04488122_3259</name>
</gene>
<dbReference type="AlphaFoldDB" id="A0A1I0RRG1"/>
<dbReference type="RefSeq" id="WP_089896454.1">
    <property type="nucleotide sequence ID" value="NZ_FOJG01000001.1"/>
</dbReference>
<keyword evidence="3 9" id="KW-0479">Metal-binding</keyword>
<feature type="binding site" description="covalent" evidence="8">
    <location>
        <position position="79"/>
    </location>
    <ligand>
        <name>heme c</name>
        <dbReference type="ChEBI" id="CHEBI:61717"/>
        <label>1</label>
    </ligand>
</feature>
<dbReference type="Proteomes" id="UP000199310">
    <property type="component" value="Unassembled WGS sequence"/>
</dbReference>
<evidence type="ECO:0000259" key="10">
    <source>
        <dbReference type="PROSITE" id="PS51007"/>
    </source>
</evidence>
<feature type="binding site" description="axial binding residue" evidence="9">
    <location>
        <position position="83"/>
    </location>
    <ligand>
        <name>heme c</name>
        <dbReference type="ChEBI" id="CHEBI:61717"/>
        <label>1</label>
    </ligand>
    <ligandPart>
        <name>Fe</name>
        <dbReference type="ChEBI" id="CHEBI:18248"/>
    </ligandPart>
</feature>
<feature type="domain" description="Cytochrome c" evidence="10">
    <location>
        <begin position="210"/>
        <end position="335"/>
    </location>
</feature>
<evidence type="ECO:0000313" key="12">
    <source>
        <dbReference type="Proteomes" id="UP000199310"/>
    </source>
</evidence>
<reference evidence="12" key="1">
    <citation type="submission" date="2016-10" db="EMBL/GenBank/DDBJ databases">
        <authorList>
            <person name="Varghese N."/>
            <person name="Submissions S."/>
        </authorList>
    </citation>
    <scope>NUCLEOTIDE SEQUENCE [LARGE SCALE GENOMIC DNA]</scope>
    <source>
        <strain evidence="12">DSM 3695</strain>
    </source>
</reference>
<sequence>MNILQWMIFCCLGILLPGCSKDDPVKDPPPPPFTGFEVPAGFPAAAYKLANNNVTAEGFELGRKLFYEPRLSRNNTISCGSCHLQSAAFTHHGHDVSHGIDDRLGSRNSPPIMNLAWNTTFMWDGGVFDLDLQPVVPITNFVEMDETMGNVLIKLRNTNPYPALFKKVFGSEEITTARMMKAMSQFMVMVVSDQSKYDSVMRKQGPTFTPEEQKGYALFQQKCNSCHTEPLFTDHSFRNNGLTPGPNNDEGRYPITLNPADRYKFKVPSLRNLAYTAPYMHDGRLYSLSGVLQHYAAEVTDMPTLDPLLKTNGKPGIALTAEEQQQLLAFLNTLNDRQFIRDKRFSEEAQ</sequence>
<comment type="subcellular location">
    <subcellularLocation>
        <location evidence="1">Periplasm</location>
    </subcellularLocation>
</comment>
<dbReference type="STRING" id="29529.SAMN04488122_3259"/>
<protein>
    <submittedName>
        <fullName evidence="11">Cytochrome c peroxidase</fullName>
    </submittedName>
</protein>
<organism evidence="11 12">
    <name type="scientific">Chitinophaga arvensicola</name>
    <dbReference type="NCBI Taxonomy" id="29529"/>
    <lineage>
        <taxon>Bacteria</taxon>
        <taxon>Pseudomonadati</taxon>
        <taxon>Bacteroidota</taxon>
        <taxon>Chitinophagia</taxon>
        <taxon>Chitinophagales</taxon>
        <taxon>Chitinophagaceae</taxon>
        <taxon>Chitinophaga</taxon>
    </lineage>
</organism>
<comment type="cofactor">
    <cofactor evidence="8">
        <name>heme</name>
        <dbReference type="ChEBI" id="CHEBI:30413"/>
    </cofactor>
    <text evidence="8">Binds 2 heme groups.</text>
</comment>
<evidence type="ECO:0000256" key="3">
    <source>
        <dbReference type="ARBA" id="ARBA00022723"/>
    </source>
</evidence>
<keyword evidence="12" id="KW-1185">Reference proteome</keyword>
<dbReference type="GO" id="GO:0046872">
    <property type="term" value="F:metal ion binding"/>
    <property type="evidence" value="ECO:0007669"/>
    <property type="project" value="UniProtKB-KW"/>
</dbReference>
<proteinExistence type="predicted"/>
<feature type="binding site" description="covalent" evidence="8">
    <location>
        <position position="226"/>
    </location>
    <ligand>
        <name>heme c</name>
        <dbReference type="ChEBI" id="CHEBI:61717"/>
        <label>2</label>
    </ligand>
</feature>
<dbReference type="GO" id="GO:0009055">
    <property type="term" value="F:electron transfer activity"/>
    <property type="evidence" value="ECO:0007669"/>
    <property type="project" value="InterPro"/>
</dbReference>
<evidence type="ECO:0000256" key="7">
    <source>
        <dbReference type="ARBA" id="ARBA00023004"/>
    </source>
</evidence>
<evidence type="ECO:0000313" key="11">
    <source>
        <dbReference type="EMBL" id="SEW43777.1"/>
    </source>
</evidence>
<dbReference type="InterPro" id="IPR051395">
    <property type="entry name" value="Cytochrome_c_Peroxidase/MauG"/>
</dbReference>
<dbReference type="SUPFAM" id="SSF46626">
    <property type="entry name" value="Cytochrome c"/>
    <property type="match status" value="2"/>
</dbReference>
<dbReference type="GO" id="GO:0004130">
    <property type="term" value="F:cytochrome-c peroxidase activity"/>
    <property type="evidence" value="ECO:0007669"/>
    <property type="project" value="TreeGrafter"/>
</dbReference>
<keyword evidence="5" id="KW-0574">Periplasm</keyword>
<evidence type="ECO:0000256" key="9">
    <source>
        <dbReference type="PIRSR" id="PIRSR000294-2"/>
    </source>
</evidence>
<dbReference type="OrthoDB" id="9805202at2"/>